<protein>
    <recommendedName>
        <fullName evidence="11">NAD(+) kinase</fullName>
    </recommendedName>
</protein>
<evidence type="ECO:0008006" key="11">
    <source>
        <dbReference type="Google" id="ProtNLM"/>
    </source>
</evidence>
<gene>
    <name evidence="9" type="ORF">CYMTET_9099</name>
</gene>
<evidence type="ECO:0000256" key="5">
    <source>
        <dbReference type="ARBA" id="ARBA00022840"/>
    </source>
</evidence>
<dbReference type="EMBL" id="LGRX02002983">
    <property type="protein sequence ID" value="KAK3283195.1"/>
    <property type="molecule type" value="Genomic_DNA"/>
</dbReference>
<reference evidence="9 10" key="1">
    <citation type="journal article" date="2015" name="Genome Biol. Evol.">
        <title>Comparative Genomics of a Bacterivorous Green Alga Reveals Evolutionary Causalities and Consequences of Phago-Mixotrophic Mode of Nutrition.</title>
        <authorList>
            <person name="Burns J.A."/>
            <person name="Paasch A."/>
            <person name="Narechania A."/>
            <person name="Kim E."/>
        </authorList>
    </citation>
    <scope>NUCLEOTIDE SEQUENCE [LARGE SCALE GENOMIC DNA]</scope>
    <source>
        <strain evidence="9 10">PLY_AMNH</strain>
    </source>
</reference>
<dbReference type="GO" id="GO:0005524">
    <property type="term" value="F:ATP binding"/>
    <property type="evidence" value="ECO:0007669"/>
    <property type="project" value="UniProtKB-KW"/>
</dbReference>
<proteinExistence type="inferred from homology"/>
<keyword evidence="5" id="KW-0067">ATP-binding</keyword>
<dbReference type="PANTHER" id="PTHR20275:SF0">
    <property type="entry name" value="NAD KINASE"/>
    <property type="match status" value="1"/>
</dbReference>
<dbReference type="Proteomes" id="UP001190700">
    <property type="component" value="Unassembled WGS sequence"/>
</dbReference>
<dbReference type="InterPro" id="IPR002504">
    <property type="entry name" value="NADK"/>
</dbReference>
<keyword evidence="6" id="KW-0521">NADP</keyword>
<evidence type="ECO:0000256" key="6">
    <source>
        <dbReference type="ARBA" id="ARBA00022857"/>
    </source>
</evidence>
<keyword evidence="7" id="KW-0520">NAD</keyword>
<sequence>MLRWRDSVGFKSLELEALALAEDRVRRPEETEVKSPFHLVCCNDSDCEIIVPTTDWDIPVSQSAKVLKKLRWRSRPKRALIVKKPNDKDTTAALHKVHGFLTTRVPPIEVWVEPAVAKDLGAGFKTWEEDKGDDLHKYVDFVVCLGGDGTILWISRLFKNRTVPPVVGFALGSLGFLTCFKIQESSPTLTKVIEGDFFITLRMRLCGRIVRKSGEVVKLEDVTALNEVVIDRGPTYSLIQLELFCDGLPLTKVQADGVIIATPTGSTAYSLAAGGPLVHPALTGMLITPICPHTLSFRPMLLPDSVTLKIHVPETSRSNAFIAFDGSHRHELHKGDNVFIKFVTNPVIHMCKDNESADWFQSVNQALRWNERDAEQKPFEEPALEPVVELAHTESPAGPDAGLDF</sequence>
<dbReference type="AlphaFoldDB" id="A0AAE0GRR6"/>
<dbReference type="GO" id="GO:0019674">
    <property type="term" value="P:NAD+ metabolic process"/>
    <property type="evidence" value="ECO:0007669"/>
    <property type="project" value="InterPro"/>
</dbReference>
<dbReference type="Gene3D" id="3.40.50.10330">
    <property type="entry name" value="Probable inorganic polyphosphate/atp-NAD kinase, domain 1"/>
    <property type="match status" value="1"/>
</dbReference>
<dbReference type="GO" id="GO:0006741">
    <property type="term" value="P:NADP+ biosynthetic process"/>
    <property type="evidence" value="ECO:0007669"/>
    <property type="project" value="InterPro"/>
</dbReference>
<keyword evidence="2" id="KW-0808">Transferase</keyword>
<keyword evidence="10" id="KW-1185">Reference proteome</keyword>
<dbReference type="Gene3D" id="2.60.200.30">
    <property type="entry name" value="Probable inorganic polyphosphate/atp-NAD kinase, domain 2"/>
    <property type="match status" value="1"/>
</dbReference>
<dbReference type="HAMAP" id="MF_00361">
    <property type="entry name" value="NAD_kinase"/>
    <property type="match status" value="1"/>
</dbReference>
<evidence type="ECO:0000313" key="9">
    <source>
        <dbReference type="EMBL" id="KAK3283195.1"/>
    </source>
</evidence>
<name>A0AAE0GRR6_9CHLO</name>
<dbReference type="Pfam" id="PF01513">
    <property type="entry name" value="NAD_kinase"/>
    <property type="match status" value="1"/>
</dbReference>
<feature type="region of interest" description="Disordered" evidence="8">
    <location>
        <begin position="373"/>
        <end position="405"/>
    </location>
</feature>
<dbReference type="Pfam" id="PF20143">
    <property type="entry name" value="NAD_kinase_C"/>
    <property type="match status" value="1"/>
</dbReference>
<dbReference type="InterPro" id="IPR017438">
    <property type="entry name" value="ATP-NAD_kinase_N"/>
</dbReference>
<comment type="similarity">
    <text evidence="1">Belongs to the NAD kinase family.</text>
</comment>
<organism evidence="9 10">
    <name type="scientific">Cymbomonas tetramitiformis</name>
    <dbReference type="NCBI Taxonomy" id="36881"/>
    <lineage>
        <taxon>Eukaryota</taxon>
        <taxon>Viridiplantae</taxon>
        <taxon>Chlorophyta</taxon>
        <taxon>Pyramimonadophyceae</taxon>
        <taxon>Pyramimonadales</taxon>
        <taxon>Pyramimonadaceae</taxon>
        <taxon>Cymbomonas</taxon>
    </lineage>
</organism>
<dbReference type="GO" id="GO:0003951">
    <property type="term" value="F:NAD+ kinase activity"/>
    <property type="evidence" value="ECO:0007669"/>
    <property type="project" value="InterPro"/>
</dbReference>
<evidence type="ECO:0000256" key="7">
    <source>
        <dbReference type="ARBA" id="ARBA00023027"/>
    </source>
</evidence>
<accession>A0AAE0GRR6</accession>
<evidence type="ECO:0000313" key="10">
    <source>
        <dbReference type="Proteomes" id="UP001190700"/>
    </source>
</evidence>
<dbReference type="InterPro" id="IPR016064">
    <property type="entry name" value="NAD/diacylglycerol_kinase_sf"/>
</dbReference>
<dbReference type="FunFam" id="2.60.200.30:FF:000009">
    <property type="entry name" value="Poly(P)/ATP NAD kinase"/>
    <property type="match status" value="1"/>
</dbReference>
<dbReference type="SUPFAM" id="SSF111331">
    <property type="entry name" value="NAD kinase/diacylglycerol kinase-like"/>
    <property type="match status" value="1"/>
</dbReference>
<evidence type="ECO:0000256" key="2">
    <source>
        <dbReference type="ARBA" id="ARBA00022679"/>
    </source>
</evidence>
<keyword evidence="4" id="KW-0418">Kinase</keyword>
<evidence type="ECO:0000256" key="1">
    <source>
        <dbReference type="ARBA" id="ARBA00010995"/>
    </source>
</evidence>
<dbReference type="PANTHER" id="PTHR20275">
    <property type="entry name" value="NAD KINASE"/>
    <property type="match status" value="1"/>
</dbReference>
<keyword evidence="3" id="KW-0547">Nucleotide-binding</keyword>
<dbReference type="InterPro" id="IPR017437">
    <property type="entry name" value="ATP-NAD_kinase_PpnK-typ_C"/>
</dbReference>
<comment type="caution">
    <text evidence="9">The sequence shown here is derived from an EMBL/GenBank/DDBJ whole genome shotgun (WGS) entry which is preliminary data.</text>
</comment>
<evidence type="ECO:0000256" key="4">
    <source>
        <dbReference type="ARBA" id="ARBA00022777"/>
    </source>
</evidence>
<evidence type="ECO:0000256" key="8">
    <source>
        <dbReference type="SAM" id="MobiDB-lite"/>
    </source>
</evidence>
<evidence type="ECO:0000256" key="3">
    <source>
        <dbReference type="ARBA" id="ARBA00022741"/>
    </source>
</evidence>